<name>A0A0D2P415_HYPSF</name>
<keyword evidence="3" id="KW-1185">Reference proteome</keyword>
<feature type="non-terminal residue" evidence="2">
    <location>
        <position position="172"/>
    </location>
</feature>
<gene>
    <name evidence="2" type="ORF">HYPSUDRAFT_108969</name>
</gene>
<dbReference type="AlphaFoldDB" id="A0A0D2P415"/>
<proteinExistence type="predicted"/>
<sequence>RYRAVPTFGRSTIRKFTENASAMKKLAARDYEDLLQCAIPVFEGLLDEPHNTNILSLLFTYAEWHTLAKLRMHTDDTLGWLDESTRELGAQIRKFARHTCPCFDTVELPAEEAARVRRRTRRSHNSTTADPASSSKKKLPFNLITYKLHALGDYVRTIRTFGTTDLYSTQPV</sequence>
<feature type="non-terminal residue" evidence="2">
    <location>
        <position position="1"/>
    </location>
</feature>
<protein>
    <submittedName>
        <fullName evidence="2">Uncharacterized protein</fullName>
    </submittedName>
</protein>
<evidence type="ECO:0000256" key="1">
    <source>
        <dbReference type="SAM" id="MobiDB-lite"/>
    </source>
</evidence>
<dbReference type="OrthoDB" id="3269417at2759"/>
<evidence type="ECO:0000313" key="3">
    <source>
        <dbReference type="Proteomes" id="UP000054270"/>
    </source>
</evidence>
<dbReference type="STRING" id="945553.A0A0D2P415"/>
<reference evidence="3" key="1">
    <citation type="submission" date="2014-04" db="EMBL/GenBank/DDBJ databases">
        <title>Evolutionary Origins and Diversification of the Mycorrhizal Mutualists.</title>
        <authorList>
            <consortium name="DOE Joint Genome Institute"/>
            <consortium name="Mycorrhizal Genomics Consortium"/>
            <person name="Kohler A."/>
            <person name="Kuo A."/>
            <person name="Nagy L.G."/>
            <person name="Floudas D."/>
            <person name="Copeland A."/>
            <person name="Barry K.W."/>
            <person name="Cichocki N."/>
            <person name="Veneault-Fourrey C."/>
            <person name="LaButti K."/>
            <person name="Lindquist E.A."/>
            <person name="Lipzen A."/>
            <person name="Lundell T."/>
            <person name="Morin E."/>
            <person name="Murat C."/>
            <person name="Riley R."/>
            <person name="Ohm R."/>
            <person name="Sun H."/>
            <person name="Tunlid A."/>
            <person name="Henrissat B."/>
            <person name="Grigoriev I.V."/>
            <person name="Hibbett D.S."/>
            <person name="Martin F."/>
        </authorList>
    </citation>
    <scope>NUCLEOTIDE SEQUENCE [LARGE SCALE GENOMIC DNA]</scope>
    <source>
        <strain evidence="3">FD-334 SS-4</strain>
    </source>
</reference>
<dbReference type="OMA" id="HEDNTIV"/>
<accession>A0A0D2P415</accession>
<organism evidence="2 3">
    <name type="scientific">Hypholoma sublateritium (strain FD-334 SS-4)</name>
    <dbReference type="NCBI Taxonomy" id="945553"/>
    <lineage>
        <taxon>Eukaryota</taxon>
        <taxon>Fungi</taxon>
        <taxon>Dikarya</taxon>
        <taxon>Basidiomycota</taxon>
        <taxon>Agaricomycotina</taxon>
        <taxon>Agaricomycetes</taxon>
        <taxon>Agaricomycetidae</taxon>
        <taxon>Agaricales</taxon>
        <taxon>Agaricineae</taxon>
        <taxon>Strophariaceae</taxon>
        <taxon>Hypholoma</taxon>
    </lineage>
</organism>
<feature type="region of interest" description="Disordered" evidence="1">
    <location>
        <begin position="114"/>
        <end position="136"/>
    </location>
</feature>
<evidence type="ECO:0000313" key="2">
    <source>
        <dbReference type="EMBL" id="KJA25614.1"/>
    </source>
</evidence>
<feature type="compositionally biased region" description="Polar residues" evidence="1">
    <location>
        <begin position="125"/>
        <end position="134"/>
    </location>
</feature>
<dbReference type="Proteomes" id="UP000054270">
    <property type="component" value="Unassembled WGS sequence"/>
</dbReference>
<dbReference type="EMBL" id="KN817531">
    <property type="protein sequence ID" value="KJA25614.1"/>
    <property type="molecule type" value="Genomic_DNA"/>
</dbReference>